<protein>
    <submittedName>
        <fullName evidence="2">Uncharacterized protein</fullName>
    </submittedName>
</protein>
<dbReference type="Proteomes" id="UP000282672">
    <property type="component" value="Unassembled WGS sequence"/>
</dbReference>
<dbReference type="Proteomes" id="UP000282140">
    <property type="component" value="Unassembled WGS sequence"/>
</dbReference>
<gene>
    <name evidence="2" type="ORF">CS076_02025</name>
    <name evidence="1" type="ORF">CS078_21685</name>
</gene>
<organism evidence="2 4">
    <name type="scientific">Pseudomonas prosekii</name>
    <dbReference type="NCBI Taxonomy" id="1148509"/>
    <lineage>
        <taxon>Bacteria</taxon>
        <taxon>Pseudomonadati</taxon>
        <taxon>Pseudomonadota</taxon>
        <taxon>Gammaproteobacteria</taxon>
        <taxon>Pseudomonadales</taxon>
        <taxon>Pseudomonadaceae</taxon>
        <taxon>Pseudomonas</taxon>
    </lineage>
</organism>
<evidence type="ECO:0000313" key="3">
    <source>
        <dbReference type="Proteomes" id="UP000282140"/>
    </source>
</evidence>
<dbReference type="EMBL" id="PEGB01000015">
    <property type="protein sequence ID" value="RLU06341.1"/>
    <property type="molecule type" value="Genomic_DNA"/>
</dbReference>
<name>A0A3L8D170_9PSED</name>
<dbReference type="AlphaFoldDB" id="A0A3L8D170"/>
<evidence type="ECO:0000313" key="2">
    <source>
        <dbReference type="EMBL" id="RLU13956.1"/>
    </source>
</evidence>
<evidence type="ECO:0000313" key="4">
    <source>
        <dbReference type="Proteomes" id="UP000282672"/>
    </source>
</evidence>
<accession>A0A3L8D170</accession>
<keyword evidence="3" id="KW-1185">Reference proteome</keyword>
<sequence>MQFAFSESEYRARCQNEKAFYESRIEKPYAGILGAIVEFTPSTLVEALELYHEHRKAGWLPLDPMAGYPGAMLIESAQVSFITIHLKKPPHQQEKDLVQLCKRVKQDYELELATALEAEVDRQVAMSLAKDERDRLQAEQQQRLSREQEVRDELAASRAQLREKLIKSGRLNADGSAA</sequence>
<comment type="caution">
    <text evidence="2">The sequence shown here is derived from an EMBL/GenBank/DDBJ whole genome shotgun (WGS) entry which is preliminary data.</text>
</comment>
<proteinExistence type="predicted"/>
<evidence type="ECO:0000313" key="1">
    <source>
        <dbReference type="EMBL" id="RLU06341.1"/>
    </source>
</evidence>
<reference evidence="3 4" key="1">
    <citation type="journal article" date="2018" name="Front. Microbiol.">
        <title>Discovery of Phloeophagus Beetles as a Source of Pseudomonas Strains That Produce Potentially New Bioactive Substances and Description of Pseudomonas bohemica sp. nov.</title>
        <authorList>
            <person name="Saati-Santamaria Z."/>
            <person name="Lopez-Mondejar R."/>
            <person name="Jimenez-Gomez A."/>
            <person name="Diez-Mendez A."/>
            <person name="Vetrovsky T."/>
            <person name="Igual J.M."/>
            <person name="Velazquez E."/>
            <person name="Kolarik M."/>
            <person name="Rivas R."/>
            <person name="Garcia-Fraile P."/>
        </authorList>
    </citation>
    <scope>NUCLEOTIDE SEQUENCE [LARGE SCALE GENOMIC DNA]</scope>
    <source>
        <strain evidence="2 4">A2-NA12</strain>
        <strain evidence="1 3">A2-NA13</strain>
    </source>
</reference>
<dbReference type="EMBL" id="PEGA01000002">
    <property type="protein sequence ID" value="RLU13956.1"/>
    <property type="molecule type" value="Genomic_DNA"/>
</dbReference>